<name>A0A9E2P138_9BACT</name>
<dbReference type="EMBL" id="JAHLFU010000041">
    <property type="protein sequence ID" value="MBU3852681.1"/>
    <property type="molecule type" value="Genomic_DNA"/>
</dbReference>
<evidence type="ECO:0000313" key="3">
    <source>
        <dbReference type="Proteomes" id="UP000823865"/>
    </source>
</evidence>
<comment type="caution">
    <text evidence="2">The sequence shown here is derived from an EMBL/GenBank/DDBJ whole genome shotgun (WGS) entry which is preliminary data.</text>
</comment>
<keyword evidence="1" id="KW-0732">Signal</keyword>
<protein>
    <recommendedName>
        <fullName evidence="4">Secreted protein</fullName>
    </recommendedName>
</protein>
<gene>
    <name evidence="2" type="ORF">H9789_02400</name>
</gene>
<feature type="chain" id="PRO_5039702203" description="Secreted protein" evidence="1">
    <location>
        <begin position="25"/>
        <end position="140"/>
    </location>
</feature>
<evidence type="ECO:0000313" key="2">
    <source>
        <dbReference type="EMBL" id="MBU3852681.1"/>
    </source>
</evidence>
<dbReference type="Proteomes" id="UP000823865">
    <property type="component" value="Unassembled WGS sequence"/>
</dbReference>
<reference evidence="2" key="2">
    <citation type="submission" date="2021-04" db="EMBL/GenBank/DDBJ databases">
        <authorList>
            <person name="Gilroy R."/>
        </authorList>
    </citation>
    <scope>NUCLEOTIDE SEQUENCE</scope>
    <source>
        <strain evidence="2">G3-2149</strain>
    </source>
</reference>
<evidence type="ECO:0000256" key="1">
    <source>
        <dbReference type="SAM" id="SignalP"/>
    </source>
</evidence>
<sequence length="140" mass="15958">MQQSLFHKLCLRIALWAVMVFSLAGYHHHQSTHICLGWEHLMLHNHCHKGTTCHPTDANSQDTPCHCHSGKVLGVEKSIKKTVLQQDIRLVKDVCRAPFEYSFFFAENRKKRFLADNTPRGPCSGLFPDHGLRAPPSLVF</sequence>
<evidence type="ECO:0008006" key="4">
    <source>
        <dbReference type="Google" id="ProtNLM"/>
    </source>
</evidence>
<dbReference type="AlphaFoldDB" id="A0A9E2P138"/>
<proteinExistence type="predicted"/>
<reference evidence="2" key="1">
    <citation type="journal article" date="2021" name="PeerJ">
        <title>Extensive microbial diversity within the chicken gut microbiome revealed by metagenomics and culture.</title>
        <authorList>
            <person name="Gilroy R."/>
            <person name="Ravi A."/>
            <person name="Getino M."/>
            <person name="Pursley I."/>
            <person name="Horton D.L."/>
            <person name="Alikhan N.F."/>
            <person name="Baker D."/>
            <person name="Gharbi K."/>
            <person name="Hall N."/>
            <person name="Watson M."/>
            <person name="Adriaenssens E.M."/>
            <person name="Foster-Nyarko E."/>
            <person name="Jarju S."/>
            <person name="Secka A."/>
            <person name="Antonio M."/>
            <person name="Oren A."/>
            <person name="Chaudhuri R.R."/>
            <person name="La Ragione R."/>
            <person name="Hildebrand F."/>
            <person name="Pallen M.J."/>
        </authorList>
    </citation>
    <scope>NUCLEOTIDE SEQUENCE</scope>
    <source>
        <strain evidence="2">G3-2149</strain>
    </source>
</reference>
<accession>A0A9E2P138</accession>
<feature type="signal peptide" evidence="1">
    <location>
        <begin position="1"/>
        <end position="24"/>
    </location>
</feature>
<organism evidence="2 3">
    <name type="scientific">Candidatus Paraprevotella stercoravium</name>
    <dbReference type="NCBI Taxonomy" id="2838725"/>
    <lineage>
        <taxon>Bacteria</taxon>
        <taxon>Pseudomonadati</taxon>
        <taxon>Bacteroidota</taxon>
        <taxon>Bacteroidia</taxon>
        <taxon>Bacteroidales</taxon>
        <taxon>Prevotellaceae</taxon>
        <taxon>Paraprevotella</taxon>
    </lineage>
</organism>